<sequence length="345" mass="36210">MDSPAEPLDQQKRVAPITSGGGKAAGLTTLLTADGIAIEAEHRLSDAEIVSEYGGRRDGTEGAGPAGAGAYRERESAIVVAHGFTGALERPAVRRAARVLAGYGGVVTFSFRGHGRSGGLSTVGDLEVLDLDAAVAWARRLGYRRVVTVGFSMGGSVVLRHAAGTTVHAAVRSAERASARASVRPEATGVRPARDGRTTAHSPAHVDAVVSVSSPARWYYRGTAPMRRVHWAITRPAGRLVSRYGLKTRIRPSDWDPVPLSPVEAVPLIAPTPLLIVHGDQDGYFPLDHPLSLAAAAGADGDNGDNGNNTAELWIEPGFGHAENAARDALLRRIGDWLTSGVPAR</sequence>
<feature type="domain" description="AB hydrolase-1" evidence="2">
    <location>
        <begin position="78"/>
        <end position="294"/>
    </location>
</feature>
<accession>A0A1I2KRX4</accession>
<organism evidence="3 4">
    <name type="scientific">Actinacidiphila alni</name>
    <dbReference type="NCBI Taxonomy" id="380248"/>
    <lineage>
        <taxon>Bacteria</taxon>
        <taxon>Bacillati</taxon>
        <taxon>Actinomycetota</taxon>
        <taxon>Actinomycetes</taxon>
        <taxon>Kitasatosporales</taxon>
        <taxon>Streptomycetaceae</taxon>
        <taxon>Actinacidiphila</taxon>
    </lineage>
</organism>
<dbReference type="EMBL" id="FONG01000024">
    <property type="protein sequence ID" value="SFF69273.1"/>
    <property type="molecule type" value="Genomic_DNA"/>
</dbReference>
<dbReference type="InterPro" id="IPR000073">
    <property type="entry name" value="AB_hydrolase_1"/>
</dbReference>
<feature type="region of interest" description="Disordered" evidence="1">
    <location>
        <begin position="178"/>
        <end position="202"/>
    </location>
</feature>
<keyword evidence="3" id="KW-0378">Hydrolase</keyword>
<protein>
    <submittedName>
        <fullName evidence="3">Alpha/beta hydrolase family protein</fullName>
    </submittedName>
</protein>
<evidence type="ECO:0000313" key="4">
    <source>
        <dbReference type="Proteomes" id="UP000199323"/>
    </source>
</evidence>
<dbReference type="Pfam" id="PF12697">
    <property type="entry name" value="Abhydrolase_6"/>
    <property type="match status" value="1"/>
</dbReference>
<dbReference type="RefSeq" id="WP_407640731.1">
    <property type="nucleotide sequence ID" value="NZ_FONG01000024.1"/>
</dbReference>
<evidence type="ECO:0000313" key="3">
    <source>
        <dbReference type="EMBL" id="SFF69273.1"/>
    </source>
</evidence>
<reference evidence="3 4" key="1">
    <citation type="submission" date="2016-10" db="EMBL/GenBank/DDBJ databases">
        <authorList>
            <person name="de Groot N.N."/>
        </authorList>
    </citation>
    <scope>NUCLEOTIDE SEQUENCE [LARGE SCALE GENOMIC DNA]</scope>
    <source>
        <strain evidence="3 4">CGMCC 4.3510</strain>
    </source>
</reference>
<dbReference type="GO" id="GO:0016787">
    <property type="term" value="F:hydrolase activity"/>
    <property type="evidence" value="ECO:0007669"/>
    <property type="project" value="UniProtKB-KW"/>
</dbReference>
<feature type="region of interest" description="Disordered" evidence="1">
    <location>
        <begin position="1"/>
        <end position="20"/>
    </location>
</feature>
<evidence type="ECO:0000256" key="1">
    <source>
        <dbReference type="SAM" id="MobiDB-lite"/>
    </source>
</evidence>
<proteinExistence type="predicted"/>
<keyword evidence="4" id="KW-1185">Reference proteome</keyword>
<gene>
    <name evidence="3" type="ORF">SAMN05216251_124113</name>
</gene>
<evidence type="ECO:0000259" key="2">
    <source>
        <dbReference type="Pfam" id="PF12697"/>
    </source>
</evidence>
<name>A0A1I2KRX4_9ACTN</name>
<dbReference type="Gene3D" id="3.40.50.1820">
    <property type="entry name" value="alpha/beta hydrolase"/>
    <property type="match status" value="1"/>
</dbReference>
<dbReference type="SUPFAM" id="SSF53474">
    <property type="entry name" value="alpha/beta-Hydrolases"/>
    <property type="match status" value="1"/>
</dbReference>
<dbReference type="InterPro" id="IPR029058">
    <property type="entry name" value="AB_hydrolase_fold"/>
</dbReference>
<dbReference type="STRING" id="380248.SAMN05216251_124113"/>
<dbReference type="Proteomes" id="UP000199323">
    <property type="component" value="Unassembled WGS sequence"/>
</dbReference>
<dbReference type="AlphaFoldDB" id="A0A1I2KRX4"/>